<dbReference type="Proteomes" id="UP000191933">
    <property type="component" value="Unassembled WGS sequence"/>
</dbReference>
<evidence type="ECO:0000259" key="6">
    <source>
        <dbReference type="Pfam" id="PF05065"/>
    </source>
</evidence>
<dbReference type="EMBL" id="FBVY01000006">
    <property type="protein sequence ID" value="CUW88460.1"/>
    <property type="molecule type" value="Genomic_DNA"/>
</dbReference>
<organism evidence="7 8">
    <name type="scientific">Agrobacterium genomosp. 2 str. CFBP 5494</name>
    <dbReference type="NCBI Taxonomy" id="1183436"/>
    <lineage>
        <taxon>Bacteria</taxon>
        <taxon>Pseudomonadati</taxon>
        <taxon>Pseudomonadota</taxon>
        <taxon>Alphaproteobacteria</taxon>
        <taxon>Hyphomicrobiales</taxon>
        <taxon>Rhizobiaceae</taxon>
        <taxon>Rhizobium/Agrobacterium group</taxon>
        <taxon>Agrobacterium</taxon>
        <taxon>Agrobacterium tumefaciens complex</taxon>
    </lineage>
</organism>
<comment type="subcellular location">
    <subcellularLocation>
        <location evidence="1">Virion</location>
    </subcellularLocation>
</comment>
<dbReference type="SUPFAM" id="SSF56563">
    <property type="entry name" value="Major capsid protein gp5"/>
    <property type="match status" value="1"/>
</dbReference>
<keyword evidence="8" id="KW-1185">Reference proteome</keyword>
<dbReference type="Pfam" id="PF05065">
    <property type="entry name" value="Phage_capsid"/>
    <property type="match status" value="1"/>
</dbReference>
<keyword evidence="3" id="KW-0645">Protease</keyword>
<dbReference type="GO" id="GO:0008233">
    <property type="term" value="F:peptidase activity"/>
    <property type="evidence" value="ECO:0007669"/>
    <property type="project" value="UniProtKB-KW"/>
</dbReference>
<feature type="domain" description="Phage capsid-like C-terminal" evidence="6">
    <location>
        <begin position="237"/>
        <end position="318"/>
    </location>
</feature>
<dbReference type="InterPro" id="IPR024455">
    <property type="entry name" value="Phage_capsid"/>
</dbReference>
<dbReference type="AlphaFoldDB" id="A0A9W5AZN7"/>
<dbReference type="NCBIfam" id="TIGR01554">
    <property type="entry name" value="major_cap_HK97"/>
    <property type="match status" value="1"/>
</dbReference>
<evidence type="ECO:0000256" key="2">
    <source>
        <dbReference type="ARBA" id="ARBA00022612"/>
    </source>
</evidence>
<name>A0A9W5AZN7_9HYPH</name>
<reference evidence="7 8" key="1">
    <citation type="submission" date="2016-01" db="EMBL/GenBank/DDBJ databases">
        <authorList>
            <person name="Regsiter A."/>
            <person name="william w."/>
        </authorList>
    </citation>
    <scope>NUCLEOTIDE SEQUENCE [LARGE SCALE GENOMIC DNA]</scope>
    <source>
        <strain evidence="7 8">CFBP 5494</strain>
    </source>
</reference>
<comment type="caution">
    <text evidence="7">The sequence shown here is derived from an EMBL/GenBank/DDBJ whole genome shotgun (WGS) entry which is preliminary data.</text>
</comment>
<gene>
    <name evidence="7" type="ORF">AGR2A_Cc140067</name>
</gene>
<proteinExistence type="predicted"/>
<evidence type="ECO:0000313" key="7">
    <source>
        <dbReference type="EMBL" id="CUW88460.1"/>
    </source>
</evidence>
<dbReference type="Pfam" id="PF04586">
    <property type="entry name" value="Peptidase_S78"/>
    <property type="match status" value="1"/>
</dbReference>
<accession>A0A9W5AZN7</accession>
<evidence type="ECO:0000259" key="5">
    <source>
        <dbReference type="Pfam" id="PF04586"/>
    </source>
</evidence>
<dbReference type="InterPro" id="IPR054613">
    <property type="entry name" value="Peptidase_S78_dom"/>
</dbReference>
<sequence length="318" mass="35032">MTDTCTLEIKAEVSIDDAGTVTGIAWPFGKPDSYGDLIEPTAFKFAPEVPMIVEHEQRQVVGIWNAYEVTDKGLEVKGRLFVEGIGPAREARRRLVAGSMSGLSIGYQLHEHKARPEGGRVLTDLTITEISLCRRPVHPDARTIEVKSIVEGNSMENEELEVKSDPVASPDEVKALKARMDKLEAKANRPLAANNNHPLGQNDNDERKAFVSYLRRGVERISPDEVKALTVSDSANGGYLAPSEFGNELIKLLNEYSPIRSYARVVSISAPEIVYPRRVSGTAATWVDETGDRTESGMTFEQVKLTPFELATYTDVSN</sequence>
<keyword evidence="2" id="KW-1188">Viral release from host cell</keyword>
<protein>
    <submittedName>
        <fullName evidence="7">Phage major capsid protein, HK97 family</fullName>
    </submittedName>
</protein>
<dbReference type="GO" id="GO:0006508">
    <property type="term" value="P:proteolysis"/>
    <property type="evidence" value="ECO:0007669"/>
    <property type="project" value="UniProtKB-KW"/>
</dbReference>
<evidence type="ECO:0000256" key="4">
    <source>
        <dbReference type="ARBA" id="ARBA00022801"/>
    </source>
</evidence>
<evidence type="ECO:0000256" key="1">
    <source>
        <dbReference type="ARBA" id="ARBA00004328"/>
    </source>
</evidence>
<keyword evidence="4" id="KW-0378">Hydrolase</keyword>
<dbReference type="InterPro" id="IPR054612">
    <property type="entry name" value="Phage_capsid-like_C"/>
</dbReference>
<feature type="domain" description="Prohead serine protease" evidence="5">
    <location>
        <begin position="16"/>
        <end position="146"/>
    </location>
</feature>
<evidence type="ECO:0000313" key="8">
    <source>
        <dbReference type="Proteomes" id="UP000191933"/>
    </source>
</evidence>
<evidence type="ECO:0000256" key="3">
    <source>
        <dbReference type="ARBA" id="ARBA00022670"/>
    </source>
</evidence>